<evidence type="ECO:0000256" key="7">
    <source>
        <dbReference type="RuleBase" id="RU362066"/>
    </source>
</evidence>
<accession>A0A097R3E6</accession>
<dbReference type="InterPro" id="IPR010810">
    <property type="entry name" value="Flagellin_hook_IN_motif"/>
</dbReference>
<dbReference type="AlphaFoldDB" id="A0A097R3E6"/>
<evidence type="ECO:0000313" key="12">
    <source>
        <dbReference type="Proteomes" id="UP000029986"/>
    </source>
</evidence>
<keyword evidence="11" id="KW-0282">Flagellum</keyword>
<gene>
    <name evidence="11" type="ORF">AT03_13105</name>
</gene>
<comment type="subcellular location">
    <subcellularLocation>
        <location evidence="7">Secreted</location>
    </subcellularLocation>
    <subcellularLocation>
        <location evidence="7">Bacterial flagellum</location>
    </subcellularLocation>
</comment>
<dbReference type="GeneID" id="56892341"/>
<evidence type="ECO:0000259" key="10">
    <source>
        <dbReference type="Pfam" id="PF07195"/>
    </source>
</evidence>
<evidence type="ECO:0000256" key="2">
    <source>
        <dbReference type="ARBA" id="ARBA00011255"/>
    </source>
</evidence>
<comment type="similarity">
    <text evidence="1 7">Belongs to the FliD family.</text>
</comment>
<organism evidence="11 12">
    <name type="scientific">Hafnia alvei FB1</name>
    <dbReference type="NCBI Taxonomy" id="1453496"/>
    <lineage>
        <taxon>Bacteria</taxon>
        <taxon>Pseudomonadati</taxon>
        <taxon>Pseudomonadota</taxon>
        <taxon>Gammaproteobacteria</taxon>
        <taxon>Enterobacterales</taxon>
        <taxon>Hafniaceae</taxon>
        <taxon>Hafnia</taxon>
    </lineage>
</organism>
<keyword evidence="12" id="KW-1185">Reference proteome</keyword>
<dbReference type="eggNOG" id="COG1345">
    <property type="taxonomic scope" value="Bacteria"/>
</dbReference>
<comment type="function">
    <text evidence="6">Required for the morphogenesis and for the elongation of the flagellar filament by facilitating polymerization of the flagellin monomers at the tip of growing filament. Forms a capping structure, which prevents flagellin subunits (transported through the central channel of the flagellum) from leaking out without polymerization at the distal end.</text>
</comment>
<keyword evidence="11" id="KW-0966">Cell projection</keyword>
<feature type="domain" description="Flagellar hook-associated protein 2 C-terminal" evidence="10">
    <location>
        <begin position="227"/>
        <end position="458"/>
    </location>
</feature>
<evidence type="ECO:0000256" key="8">
    <source>
        <dbReference type="SAM" id="MobiDB-lite"/>
    </source>
</evidence>
<dbReference type="InterPro" id="IPR040026">
    <property type="entry name" value="FliD"/>
</dbReference>
<reference evidence="11 12" key="1">
    <citation type="journal article" date="2014" name="Gut Pathog.">
        <title>Gene clusters of Hafnia alvei strain FB1 important in survival and pathogenesis: a draft genome perspective.</title>
        <authorList>
            <person name="Tan J.Y."/>
            <person name="Yin W.F."/>
            <person name="Chan K.G."/>
        </authorList>
    </citation>
    <scope>NUCLEOTIDE SEQUENCE [LARGE SCALE GENOMIC DNA]</scope>
    <source>
        <strain evidence="11 12">FB1</strain>
    </source>
</reference>
<name>A0A097R3E6_HAFAL</name>
<dbReference type="GO" id="GO:0005576">
    <property type="term" value="C:extracellular region"/>
    <property type="evidence" value="ECO:0007669"/>
    <property type="project" value="UniProtKB-SubCell"/>
</dbReference>
<dbReference type="Proteomes" id="UP000029986">
    <property type="component" value="Chromosome"/>
</dbReference>
<dbReference type="KEGG" id="hav:AT03_13105"/>
<comment type="function">
    <text evidence="7">Required for morphogenesis and for the elongation of the flagellar filament by facilitating polymerization of the flagellin monomers at the tip of growing filament. Forms a capping structure, which prevents flagellin subunits (transported through the central channel of the flagellum) from leaking out without polymerization at the distal end.</text>
</comment>
<evidence type="ECO:0000256" key="3">
    <source>
        <dbReference type="ARBA" id="ARBA00016246"/>
    </source>
</evidence>
<feature type="region of interest" description="Disordered" evidence="8">
    <location>
        <begin position="118"/>
        <end position="139"/>
    </location>
</feature>
<keyword evidence="11" id="KW-0969">Cilium</keyword>
<dbReference type="HOGENOM" id="CLU_015182_8_1_6"/>
<evidence type="ECO:0000256" key="5">
    <source>
        <dbReference type="ARBA" id="ARBA00023143"/>
    </source>
</evidence>
<dbReference type="PATRIC" id="fig|1453496.5.peg.2669"/>
<keyword evidence="5 7" id="KW-0975">Bacterial flagellum</keyword>
<sequence>MASISSLGIGSGLDLNGLLDKLSTAEQQRLTPYTTQQTSYKAQLTAYGTLKSSLEKFDNLSKDLAKADFFNTTKASTHDQFTVTTNPKAVAGNYSVEVKQLAQAQSLTTQKAISDQSAELGTTGASGRSITLTQGTPPKSTTIPLADDQTSLLEMRDAINGAKAGVTASIVRVGDSSYQLALTSSSTGSANQMTVKVNGDDKLGEYLDFDPSAPSSSATAMKQTVEAKDAIITMNGTEIVRSSNTITDAPQGTTIELKAKTKDGEPQNLILSADNSGAMDKIKSWVDSYNSLLDTFTSLTKYTPVKTGEAQSKTNGALLGDNTLRGVQAAIKGALSSAQDNPELKGLGNLGITTDGKTGKLTVDSDKLTKAFTDHPDQVANFFVGNGKDSGMATNIHNEIQSYIKAGGVIESTTKSINTNLDRLSVRIDSVSDSIQETIDRYKAQFVQLDTMMSKLNSTSSYLTQQFTAMNS</sequence>
<evidence type="ECO:0000256" key="4">
    <source>
        <dbReference type="ARBA" id="ARBA00023054"/>
    </source>
</evidence>
<dbReference type="InterPro" id="IPR010809">
    <property type="entry name" value="FliD_C"/>
</dbReference>
<dbReference type="GO" id="GO:0009421">
    <property type="term" value="C:bacterial-type flagellum filament cap"/>
    <property type="evidence" value="ECO:0007669"/>
    <property type="project" value="InterPro"/>
</dbReference>
<dbReference type="RefSeq" id="WP_025796592.1">
    <property type="nucleotide sequence ID" value="NZ_CP009706.1"/>
</dbReference>
<dbReference type="PANTHER" id="PTHR30288:SF0">
    <property type="entry name" value="FLAGELLAR HOOK-ASSOCIATED PROTEIN 2"/>
    <property type="match status" value="1"/>
</dbReference>
<dbReference type="InterPro" id="IPR003481">
    <property type="entry name" value="FliD_N"/>
</dbReference>
<keyword evidence="4" id="KW-0175">Coiled coil</keyword>
<dbReference type="GO" id="GO:0007155">
    <property type="term" value="P:cell adhesion"/>
    <property type="evidence" value="ECO:0007669"/>
    <property type="project" value="InterPro"/>
</dbReference>
<dbReference type="PANTHER" id="PTHR30288">
    <property type="entry name" value="FLAGELLAR CAP/ASSEMBLY PROTEIN FLID"/>
    <property type="match status" value="1"/>
</dbReference>
<dbReference type="Pfam" id="PF07195">
    <property type="entry name" value="FliD_C"/>
    <property type="match status" value="1"/>
</dbReference>
<proteinExistence type="inferred from homology"/>
<dbReference type="Pfam" id="PF07196">
    <property type="entry name" value="Flagellin_IN"/>
    <property type="match status" value="1"/>
</dbReference>
<evidence type="ECO:0000313" key="11">
    <source>
        <dbReference type="EMBL" id="AIU73239.1"/>
    </source>
</evidence>
<dbReference type="Pfam" id="PF02465">
    <property type="entry name" value="FliD_N"/>
    <property type="match status" value="1"/>
</dbReference>
<dbReference type="GO" id="GO:0009424">
    <property type="term" value="C:bacterial-type flagellum hook"/>
    <property type="evidence" value="ECO:0007669"/>
    <property type="project" value="UniProtKB-UniRule"/>
</dbReference>
<dbReference type="GO" id="GO:0071973">
    <property type="term" value="P:bacterial-type flagellum-dependent cell motility"/>
    <property type="evidence" value="ECO:0007669"/>
    <property type="project" value="TreeGrafter"/>
</dbReference>
<dbReference type="OrthoDB" id="5980200at2"/>
<evidence type="ECO:0000256" key="1">
    <source>
        <dbReference type="ARBA" id="ARBA00009764"/>
    </source>
</evidence>
<feature type="domain" description="Flagellar hook-associated protein 2 N-terminal" evidence="9">
    <location>
        <begin position="11"/>
        <end position="105"/>
    </location>
</feature>
<dbReference type="EMBL" id="CP009706">
    <property type="protein sequence ID" value="AIU73239.1"/>
    <property type="molecule type" value="Genomic_DNA"/>
</dbReference>
<keyword evidence="7" id="KW-0964">Secreted</keyword>
<evidence type="ECO:0000256" key="6">
    <source>
        <dbReference type="ARBA" id="ARBA00025175"/>
    </source>
</evidence>
<comment type="subunit">
    <text evidence="2 7">Homopentamer.</text>
</comment>
<protein>
    <recommendedName>
        <fullName evidence="3 7">Flagellar hook-associated protein 2</fullName>
        <shortName evidence="7">HAP2</shortName>
    </recommendedName>
    <alternativeName>
        <fullName evidence="7">Flagellar cap protein</fullName>
    </alternativeName>
</protein>
<dbReference type="NCBIfam" id="NF005955">
    <property type="entry name" value="PRK08032.1"/>
    <property type="match status" value="1"/>
</dbReference>
<evidence type="ECO:0000259" key="9">
    <source>
        <dbReference type="Pfam" id="PF02465"/>
    </source>
</evidence>